<dbReference type="Gene3D" id="1.25.40.10">
    <property type="entry name" value="Tetratricopeptide repeat domain"/>
    <property type="match status" value="1"/>
</dbReference>
<dbReference type="InterPro" id="IPR022642">
    <property type="entry name" value="CheR_C"/>
</dbReference>
<feature type="domain" description="CheR-type methyltransferase" evidence="6">
    <location>
        <begin position="11"/>
        <end position="248"/>
    </location>
</feature>
<dbReference type="GO" id="GO:0032259">
    <property type="term" value="P:methylation"/>
    <property type="evidence" value="ECO:0007669"/>
    <property type="project" value="UniProtKB-KW"/>
</dbReference>
<evidence type="ECO:0000313" key="7">
    <source>
        <dbReference type="EMBL" id="QBP11976.1"/>
    </source>
</evidence>
<organism evidence="7 8">
    <name type="scientific">Cupriavidus metallidurans</name>
    <dbReference type="NCBI Taxonomy" id="119219"/>
    <lineage>
        <taxon>Bacteria</taxon>
        <taxon>Pseudomonadati</taxon>
        <taxon>Pseudomonadota</taxon>
        <taxon>Betaproteobacteria</taxon>
        <taxon>Burkholderiales</taxon>
        <taxon>Burkholderiaceae</taxon>
        <taxon>Cupriavidus</taxon>
    </lineage>
</organism>
<dbReference type="SUPFAM" id="SSF53335">
    <property type="entry name" value="S-adenosyl-L-methionine-dependent methyltransferases"/>
    <property type="match status" value="1"/>
</dbReference>
<dbReference type="AlphaFoldDB" id="A0A482IVI9"/>
<dbReference type="PANTHER" id="PTHR24422">
    <property type="entry name" value="CHEMOTAXIS PROTEIN METHYLTRANSFERASE"/>
    <property type="match status" value="1"/>
</dbReference>
<proteinExistence type="predicted"/>
<dbReference type="EMBL" id="CP037901">
    <property type="protein sequence ID" value="QBP11976.1"/>
    <property type="molecule type" value="Genomic_DNA"/>
</dbReference>
<dbReference type="GO" id="GO:0008757">
    <property type="term" value="F:S-adenosylmethionine-dependent methyltransferase activity"/>
    <property type="evidence" value="ECO:0007669"/>
    <property type="project" value="InterPro"/>
</dbReference>
<sequence>MTDAPHPPTLIEALLKERIGLDAASVGRGTIARAVEERRQALGADDPAAYWNLLHAVPDELQALIESVVVPETWFFRHREALLALARFAAQRVFGAGEPMLRILSLPCSTGEEPYSIAMALLDAGIPGDRFRVDAIDISARALERARAAVYGDNAFRGQPLDFRDRYFMSVTGTQATYQLLPKVRNQVRLLCGNLVDPDLLRHEAPYHFAFCRNLMIYFDPATQCEAIRTLRRLTRPDGMIFVGPAEASLLTREGLAGAGVPLAFAFHAQPASPSSQAPAAHTVLAARPVIARARSAATAPVRHAAPAPDAAASNPSAQPSSAPSRDAALAAIAAVADRGELDRALAACQLFLTEHGTSADGWCLLGVLHDASGRATEAHAAYRKAVYLDPGHEEALYHLAALLDSAGDAAGAHRLRERAQRHARMSHG</sequence>
<evidence type="ECO:0000256" key="2">
    <source>
        <dbReference type="ARBA" id="ARBA00022679"/>
    </source>
</evidence>
<keyword evidence="4" id="KW-0802">TPR repeat</keyword>
<dbReference type="InterPro" id="IPR000780">
    <property type="entry name" value="CheR_MeTrfase"/>
</dbReference>
<dbReference type="Gene3D" id="3.40.50.150">
    <property type="entry name" value="Vaccinia Virus protein VP39"/>
    <property type="match status" value="1"/>
</dbReference>
<keyword evidence="2" id="KW-0808">Transferase</keyword>
<gene>
    <name evidence="7" type="ORF">DDF84_019505</name>
</gene>
<dbReference type="InterPro" id="IPR029063">
    <property type="entry name" value="SAM-dependent_MTases_sf"/>
</dbReference>
<dbReference type="SUPFAM" id="SSF48452">
    <property type="entry name" value="TPR-like"/>
    <property type="match status" value="1"/>
</dbReference>
<dbReference type="PANTHER" id="PTHR24422:SF19">
    <property type="entry name" value="CHEMOTAXIS PROTEIN METHYLTRANSFERASE"/>
    <property type="match status" value="1"/>
</dbReference>
<dbReference type="OrthoDB" id="9816309at2"/>
<protein>
    <submittedName>
        <fullName evidence="7">Chemotaxis protein CheW</fullName>
    </submittedName>
</protein>
<dbReference type="PROSITE" id="PS50123">
    <property type="entry name" value="CHER"/>
    <property type="match status" value="1"/>
</dbReference>
<dbReference type="InterPro" id="IPR019734">
    <property type="entry name" value="TPR_rpt"/>
</dbReference>
<evidence type="ECO:0000256" key="1">
    <source>
        <dbReference type="ARBA" id="ARBA00022603"/>
    </source>
</evidence>
<dbReference type="Pfam" id="PF01739">
    <property type="entry name" value="CheR"/>
    <property type="match status" value="1"/>
</dbReference>
<dbReference type="InterPro" id="IPR050903">
    <property type="entry name" value="Bact_Chemotaxis_MeTrfase"/>
</dbReference>
<dbReference type="RefSeq" id="WP_017512195.1">
    <property type="nucleotide sequence ID" value="NZ_CP037901.1"/>
</dbReference>
<evidence type="ECO:0000256" key="4">
    <source>
        <dbReference type="PROSITE-ProRule" id="PRU00339"/>
    </source>
</evidence>
<keyword evidence="1" id="KW-0489">Methyltransferase</keyword>
<evidence type="ECO:0000259" key="6">
    <source>
        <dbReference type="PROSITE" id="PS50123"/>
    </source>
</evidence>
<accession>A0A482IVI9</accession>
<keyword evidence="3" id="KW-0949">S-adenosyl-L-methionine</keyword>
<evidence type="ECO:0000256" key="5">
    <source>
        <dbReference type="SAM" id="MobiDB-lite"/>
    </source>
</evidence>
<dbReference type="SMART" id="SM00138">
    <property type="entry name" value="MeTrc"/>
    <property type="match status" value="1"/>
</dbReference>
<dbReference type="InterPro" id="IPR011990">
    <property type="entry name" value="TPR-like_helical_dom_sf"/>
</dbReference>
<feature type="region of interest" description="Disordered" evidence="5">
    <location>
        <begin position="301"/>
        <end position="325"/>
    </location>
</feature>
<evidence type="ECO:0000256" key="3">
    <source>
        <dbReference type="ARBA" id="ARBA00022691"/>
    </source>
</evidence>
<evidence type="ECO:0000313" key="8">
    <source>
        <dbReference type="Proteomes" id="UP000253772"/>
    </source>
</evidence>
<dbReference type="PROSITE" id="PS50005">
    <property type="entry name" value="TPR"/>
    <property type="match status" value="1"/>
</dbReference>
<name>A0A482IVI9_9BURK</name>
<dbReference type="Proteomes" id="UP000253772">
    <property type="component" value="Chromosome c2"/>
</dbReference>
<reference evidence="7 8" key="1">
    <citation type="submission" date="2019-03" db="EMBL/GenBank/DDBJ databases">
        <title>Comparative insights into the high quality Complete genome sequence of highly metal resistant Cupriavidus metallidurans strain BS1 isolated from a gold-copper mine.</title>
        <authorList>
            <person name="Mazhar H.S."/>
            <person name="Rensing C."/>
        </authorList>
    </citation>
    <scope>NUCLEOTIDE SEQUENCE [LARGE SCALE GENOMIC DNA]</scope>
    <source>
        <strain evidence="7 8">BS1</strain>
    </source>
</reference>
<dbReference type="PRINTS" id="PR00996">
    <property type="entry name" value="CHERMTFRASE"/>
</dbReference>
<feature type="repeat" description="TPR" evidence="4">
    <location>
        <begin position="360"/>
        <end position="393"/>
    </location>
</feature>